<dbReference type="GO" id="GO:0004930">
    <property type="term" value="F:G protein-coupled receptor activity"/>
    <property type="evidence" value="ECO:0007669"/>
    <property type="project" value="InterPro"/>
</dbReference>
<dbReference type="Ensembl" id="ENSVKKT00000022112.1">
    <property type="protein sequence ID" value="ENSVKKP00000021572.1"/>
    <property type="gene ID" value="ENSVKKG00000014416.1"/>
</dbReference>
<reference evidence="7" key="1">
    <citation type="submission" date="2025-08" db="UniProtKB">
        <authorList>
            <consortium name="Ensembl"/>
        </authorList>
    </citation>
    <scope>IDENTIFICATION</scope>
</reference>
<feature type="transmembrane region" description="Helical" evidence="5">
    <location>
        <begin position="193"/>
        <end position="219"/>
    </location>
</feature>
<dbReference type="GO" id="GO:0007166">
    <property type="term" value="P:cell surface receptor signaling pathway"/>
    <property type="evidence" value="ECO:0007669"/>
    <property type="project" value="InterPro"/>
</dbReference>
<feature type="transmembrane region" description="Helical" evidence="5">
    <location>
        <begin position="105"/>
        <end position="126"/>
    </location>
</feature>
<dbReference type="AlphaFoldDB" id="A0A8D2LG16"/>
<keyword evidence="2 5" id="KW-0812">Transmembrane</keyword>
<evidence type="ECO:0000313" key="8">
    <source>
        <dbReference type="Proteomes" id="UP000694545"/>
    </source>
</evidence>
<dbReference type="OMA" id="RSSICAW"/>
<dbReference type="InterPro" id="IPR017983">
    <property type="entry name" value="GPCR_2_secretin-like_CS"/>
</dbReference>
<keyword evidence="8" id="KW-1185">Reference proteome</keyword>
<organism evidence="7 8">
    <name type="scientific">Varanus komodoensis</name>
    <name type="common">Komodo dragon</name>
    <dbReference type="NCBI Taxonomy" id="61221"/>
    <lineage>
        <taxon>Eukaryota</taxon>
        <taxon>Metazoa</taxon>
        <taxon>Chordata</taxon>
        <taxon>Craniata</taxon>
        <taxon>Vertebrata</taxon>
        <taxon>Euteleostomi</taxon>
        <taxon>Lepidosauria</taxon>
        <taxon>Squamata</taxon>
        <taxon>Bifurcata</taxon>
        <taxon>Unidentata</taxon>
        <taxon>Episquamata</taxon>
        <taxon>Toxicofera</taxon>
        <taxon>Anguimorpha</taxon>
        <taxon>Paleoanguimorpha</taxon>
        <taxon>Varanoidea</taxon>
        <taxon>Varanidae</taxon>
        <taxon>Varanus</taxon>
    </lineage>
</organism>
<dbReference type="PANTHER" id="PTHR12011:SF277">
    <property type="entry name" value="ADHESION G-PROTEIN COUPLED RECEPTOR G4"/>
    <property type="match status" value="1"/>
</dbReference>
<name>A0A8D2LG16_VARKO</name>
<dbReference type="Gene3D" id="1.20.1070.10">
    <property type="entry name" value="Rhodopsin 7-helix transmembrane proteins"/>
    <property type="match status" value="1"/>
</dbReference>
<sequence>MRPLQANRSVGQILLTGHQVPVPELLATQRGPFCTDILHKQVQQGFCSGSKSCSAGVGGDLLFRSRKLREDYPARILINLCFALLMLNLTFLVNSWLASFQKRGLCITTAVVLHYFLLVTFSWMGLEAIHMYGALVKVFNTYITNYILKFAIVGWGKYRAGPATSTCVGLGPASSKENHQLRMALPPLRSDGVAFYLSVVAYFCLVFLMNISMFVTVLLQIRAVKTRNRERPATWSQDFLHDLKRVASLTFLLGLTWGFAFFAWGPVKAVFMYLFAICNTLQGFFIFLFHCLLKENVRKQCQTHFCLNYPSKMLIFFGCALTPPPQPSFFPPGIIISRCAG</sequence>
<dbReference type="InterPro" id="IPR017981">
    <property type="entry name" value="GPCR_2-like_7TM"/>
</dbReference>
<evidence type="ECO:0000259" key="6">
    <source>
        <dbReference type="PROSITE" id="PS50261"/>
    </source>
</evidence>
<dbReference type="PROSITE" id="PS50261">
    <property type="entry name" value="G_PROTEIN_RECEP_F2_4"/>
    <property type="match status" value="1"/>
</dbReference>
<comment type="subcellular location">
    <subcellularLocation>
        <location evidence="1">Membrane</location>
        <topology evidence="1">Multi-pass membrane protein</topology>
    </subcellularLocation>
</comment>
<evidence type="ECO:0000256" key="3">
    <source>
        <dbReference type="ARBA" id="ARBA00022989"/>
    </source>
</evidence>
<protein>
    <recommendedName>
        <fullName evidence="6">G-protein coupled receptors family 2 profile 2 domain-containing protein</fullName>
    </recommendedName>
</protein>
<dbReference type="PANTHER" id="PTHR12011">
    <property type="entry name" value="ADHESION G-PROTEIN COUPLED RECEPTOR"/>
    <property type="match status" value="1"/>
</dbReference>
<dbReference type="PROSITE" id="PS00650">
    <property type="entry name" value="G_PROTEIN_RECEP_F2_2"/>
    <property type="match status" value="1"/>
</dbReference>
<evidence type="ECO:0000256" key="1">
    <source>
        <dbReference type="ARBA" id="ARBA00004141"/>
    </source>
</evidence>
<dbReference type="GO" id="GO:0007189">
    <property type="term" value="P:adenylate cyclase-activating G protein-coupled receptor signaling pathway"/>
    <property type="evidence" value="ECO:0007669"/>
    <property type="project" value="TreeGrafter"/>
</dbReference>
<evidence type="ECO:0000313" key="7">
    <source>
        <dbReference type="Ensembl" id="ENSVKKP00000021572.1"/>
    </source>
</evidence>
<feature type="domain" description="G-protein coupled receptors family 2 profile 2" evidence="6">
    <location>
        <begin position="61"/>
        <end position="294"/>
    </location>
</feature>
<evidence type="ECO:0000256" key="4">
    <source>
        <dbReference type="ARBA" id="ARBA00023136"/>
    </source>
</evidence>
<dbReference type="GO" id="GO:0005886">
    <property type="term" value="C:plasma membrane"/>
    <property type="evidence" value="ECO:0007669"/>
    <property type="project" value="TreeGrafter"/>
</dbReference>
<keyword evidence="4 5" id="KW-0472">Membrane</keyword>
<reference evidence="7" key="2">
    <citation type="submission" date="2025-09" db="UniProtKB">
        <authorList>
            <consortium name="Ensembl"/>
        </authorList>
    </citation>
    <scope>IDENTIFICATION</scope>
</reference>
<accession>A0A8D2LG16</accession>
<feature type="transmembrane region" description="Helical" evidence="5">
    <location>
        <begin position="270"/>
        <end position="293"/>
    </location>
</feature>
<dbReference type="Pfam" id="PF00002">
    <property type="entry name" value="7tm_2"/>
    <property type="match status" value="1"/>
</dbReference>
<evidence type="ECO:0000256" key="2">
    <source>
        <dbReference type="ARBA" id="ARBA00022692"/>
    </source>
</evidence>
<dbReference type="InterPro" id="IPR000832">
    <property type="entry name" value="GPCR_2_secretin-like"/>
</dbReference>
<feature type="transmembrane region" description="Helical" evidence="5">
    <location>
        <begin position="72"/>
        <end position="93"/>
    </location>
</feature>
<dbReference type="Proteomes" id="UP000694545">
    <property type="component" value="Unplaced"/>
</dbReference>
<proteinExistence type="predicted"/>
<keyword evidence="3 5" id="KW-1133">Transmembrane helix</keyword>
<evidence type="ECO:0000256" key="5">
    <source>
        <dbReference type="SAM" id="Phobius"/>
    </source>
</evidence>
<feature type="transmembrane region" description="Helical" evidence="5">
    <location>
        <begin position="246"/>
        <end position="264"/>
    </location>
</feature>